<sequence>MVRVAKIKDLDVLVSLFIAENEHNSDLAPDVVRKTEDVLNETELQDILSDENQLLIVSEHDGKVVGALLGNLADVKERRWTQSRTYGYIEELIVSSEARKLGVATGLVSYFSKWASALGASSVDLHVWSNNTGAIGFYTSAGFESKQNLLSKKLRS</sequence>
<reference evidence="2 3" key="1">
    <citation type="journal article" date="2015" name="Genome Announc.">
        <title>Complete genome sequence of Vibrio alginolyticus ATCC 17749.</title>
        <authorList>
            <person name="Liu X.F."/>
            <person name="Cao Y."/>
            <person name="Zhang H.L."/>
            <person name="Chen Y.J."/>
            <person name="Hu C.J."/>
        </authorList>
    </citation>
    <scope>NUCLEOTIDE SEQUENCE [LARGE SCALE GENOMIC DNA]</scope>
    <source>
        <strain evidence="3">ATCC 17749 / DSM 2171 / NBRC 15630 / NCIMB 1903 / NCTC 12160 / XII-53</strain>
    </source>
</reference>
<dbReference type="Pfam" id="PF00583">
    <property type="entry name" value="Acetyltransf_1"/>
    <property type="match status" value="1"/>
</dbReference>
<dbReference type="KEGG" id="vag:N646_0935"/>
<dbReference type="PANTHER" id="PTHR43072">
    <property type="entry name" value="N-ACETYLTRANSFERASE"/>
    <property type="match status" value="1"/>
</dbReference>
<dbReference type="AlphaFoldDB" id="A0A2I3C589"/>
<dbReference type="SUPFAM" id="SSF55729">
    <property type="entry name" value="Acyl-CoA N-acyltransferases (Nat)"/>
    <property type="match status" value="1"/>
</dbReference>
<dbReference type="PROSITE" id="PS51186">
    <property type="entry name" value="GNAT"/>
    <property type="match status" value="1"/>
</dbReference>
<dbReference type="Proteomes" id="UP000016714">
    <property type="component" value="Chromosome 1"/>
</dbReference>
<keyword evidence="2" id="KW-0808">Transferase</keyword>
<proteinExistence type="predicted"/>
<dbReference type="RefSeq" id="WP_017822016.1">
    <property type="nucleotide sequence ID" value="NC_022349.1"/>
</dbReference>
<accession>A0A2I3C589</accession>
<organism evidence="2 3">
    <name type="scientific">Vibrio alginolyticus (strain ATCC 17749 / DSM 2171 / NBRC 15630 / NCIMB 1903 / NCTC 12160 / XII-53)</name>
    <dbReference type="NCBI Taxonomy" id="1219076"/>
    <lineage>
        <taxon>Bacteria</taxon>
        <taxon>Pseudomonadati</taxon>
        <taxon>Pseudomonadota</taxon>
        <taxon>Gammaproteobacteria</taxon>
        <taxon>Vibrionales</taxon>
        <taxon>Vibrionaceae</taxon>
        <taxon>Vibrio</taxon>
    </lineage>
</organism>
<protein>
    <submittedName>
        <fullName evidence="2">Acetyltransferase gnat family</fullName>
    </submittedName>
</protein>
<gene>
    <name evidence="2" type="ORF">N646_0935</name>
</gene>
<dbReference type="HOGENOM" id="CLU_013985_36_2_6"/>
<feature type="domain" description="N-acetyltransferase" evidence="1">
    <location>
        <begin position="1"/>
        <end position="156"/>
    </location>
</feature>
<dbReference type="Gene3D" id="3.40.630.30">
    <property type="match status" value="1"/>
</dbReference>
<dbReference type="EMBL" id="CP006718">
    <property type="protein sequence ID" value="AGV16768.1"/>
    <property type="molecule type" value="Genomic_DNA"/>
</dbReference>
<name>A0A2I3C589_VIBAX</name>
<dbReference type="InterPro" id="IPR016181">
    <property type="entry name" value="Acyl_CoA_acyltransferase"/>
</dbReference>
<evidence type="ECO:0000313" key="3">
    <source>
        <dbReference type="Proteomes" id="UP000016714"/>
    </source>
</evidence>
<dbReference type="CDD" id="cd04301">
    <property type="entry name" value="NAT_SF"/>
    <property type="match status" value="1"/>
</dbReference>
<dbReference type="GO" id="GO:0016747">
    <property type="term" value="F:acyltransferase activity, transferring groups other than amino-acyl groups"/>
    <property type="evidence" value="ECO:0007669"/>
    <property type="project" value="InterPro"/>
</dbReference>
<evidence type="ECO:0000313" key="2">
    <source>
        <dbReference type="EMBL" id="AGV16768.1"/>
    </source>
</evidence>
<dbReference type="InterPro" id="IPR000182">
    <property type="entry name" value="GNAT_dom"/>
</dbReference>
<evidence type="ECO:0000259" key="1">
    <source>
        <dbReference type="PROSITE" id="PS51186"/>
    </source>
</evidence>